<protein>
    <submittedName>
        <fullName evidence="2">DUF862-domain-containing protein</fullName>
    </submittedName>
</protein>
<dbReference type="EMBL" id="AZNH01000061">
    <property type="protein sequence ID" value="KID83380.1"/>
    <property type="molecule type" value="Genomic_DNA"/>
</dbReference>
<organism evidence="2 3">
    <name type="scientific">Metarhizium guizhouense (strain ARSEF 977)</name>
    <dbReference type="NCBI Taxonomy" id="1276136"/>
    <lineage>
        <taxon>Eukaryota</taxon>
        <taxon>Fungi</taxon>
        <taxon>Dikarya</taxon>
        <taxon>Ascomycota</taxon>
        <taxon>Pezizomycotina</taxon>
        <taxon>Sordariomycetes</taxon>
        <taxon>Hypocreomycetidae</taxon>
        <taxon>Hypocreales</taxon>
        <taxon>Clavicipitaceae</taxon>
        <taxon>Metarhizium</taxon>
    </lineage>
</organism>
<accession>A0A0B4G9F5</accession>
<dbReference type="OrthoDB" id="3431913at2759"/>
<dbReference type="HOGENOM" id="CLU_053718_1_0_1"/>
<evidence type="ECO:0000313" key="2">
    <source>
        <dbReference type="EMBL" id="KID83380.1"/>
    </source>
</evidence>
<dbReference type="AlphaFoldDB" id="A0A0B4G9F5"/>
<evidence type="ECO:0000256" key="1">
    <source>
        <dbReference type="SAM" id="MobiDB-lite"/>
    </source>
</evidence>
<feature type="region of interest" description="Disordered" evidence="1">
    <location>
        <begin position="244"/>
        <end position="284"/>
    </location>
</feature>
<keyword evidence="3" id="KW-1185">Reference proteome</keyword>
<evidence type="ECO:0000313" key="3">
    <source>
        <dbReference type="Proteomes" id="UP000031192"/>
    </source>
</evidence>
<feature type="compositionally biased region" description="Basic and acidic residues" evidence="1">
    <location>
        <begin position="256"/>
        <end position="268"/>
    </location>
</feature>
<reference evidence="2 3" key="1">
    <citation type="journal article" date="2014" name="Proc. Natl. Acad. Sci. U.S.A.">
        <title>Trajectory and genomic determinants of fungal-pathogen speciation and host adaptation.</title>
        <authorList>
            <person name="Hu X."/>
            <person name="Xiao G."/>
            <person name="Zheng P."/>
            <person name="Shang Y."/>
            <person name="Su Y."/>
            <person name="Zhang X."/>
            <person name="Liu X."/>
            <person name="Zhan S."/>
            <person name="St Leger R.J."/>
            <person name="Wang C."/>
        </authorList>
    </citation>
    <scope>NUCLEOTIDE SEQUENCE [LARGE SCALE GENOMIC DNA]</scope>
    <source>
        <strain evidence="2 3">ARSEF 977</strain>
    </source>
</reference>
<dbReference type="Proteomes" id="UP000031192">
    <property type="component" value="Unassembled WGS sequence"/>
</dbReference>
<gene>
    <name evidence="2" type="ORF">MGU_09378</name>
</gene>
<name>A0A0B4G9F5_METGA</name>
<proteinExistence type="predicted"/>
<comment type="caution">
    <text evidence="2">The sequence shown here is derived from an EMBL/GenBank/DDBJ whole genome shotgun (WGS) entry which is preliminary data.</text>
</comment>
<sequence length="284" mass="31729">MTSEAAPNEGEEERMRDKVGDFLKKNLNKGELALKHAIGLGRQPNIVPVTDPVLDGPSRPVEVGWHPVGGLAGKWFAEQTGLGKMITDKINKYPDPTQHWAVLVGEYAHQLWMDENFDVIYTNQKVKREEWRTFQVGETRFNDDATRRAGESVIEAIRETQPGYNLITNNCQTYALQLLDAIKVGSRKEFGTTLAVYERLIGPGSVKDLFIEGQPVVGEAPQESTVSMAQQVMYDNTTQLDAQEQFQTNGSAGHQDGARGLDQDQGEKKPKKSNFLSRLLKKKN</sequence>